<dbReference type="PANTHER" id="PTHR11439">
    <property type="entry name" value="GAG-POL-RELATED RETROTRANSPOSON"/>
    <property type="match status" value="1"/>
</dbReference>
<protein>
    <recommendedName>
        <fullName evidence="3">Retrovirus-related Pol polyprotein from transposon TNT 1-94</fullName>
    </recommendedName>
</protein>
<reference evidence="1 2" key="1">
    <citation type="submission" date="2022-01" db="EMBL/GenBank/DDBJ databases">
        <title>A chromosomal length assembly of Cordylochernes scorpioides.</title>
        <authorList>
            <person name="Zeh D."/>
            <person name="Zeh J."/>
        </authorList>
    </citation>
    <scope>NUCLEOTIDE SEQUENCE [LARGE SCALE GENOMIC DNA]</scope>
    <source>
        <strain evidence="1">IN4F17</strain>
        <tissue evidence="1">Whole Body</tissue>
    </source>
</reference>
<dbReference type="PANTHER" id="PTHR11439:SF440">
    <property type="entry name" value="INTEGRASE CATALYTIC DOMAIN-CONTAINING PROTEIN"/>
    <property type="match status" value="1"/>
</dbReference>
<sequence length="274" mass="31469">MDSNSKLTRISSIEGKNEPVKKVEYQSLIGSLIYLSVSTRPDIAYAVSALGQFSNDPRRQQWNAAKRFLRYLKGTSCLKMAYMKSNEALHGYVDAEWGGNLIDRKSHSGIESCEGLAAQRAHHRLLTLANFKSEIGSRVRRNQTTVMRICDRRMKEGTTNRRVRSHPPQYTTSRADRHIVSMAVADRSVTSVCNASSSVCVYHSTPFTAEWSARRPLLRLPLTQNNRRHHRQWCDERRMWTAKWDEIVFTDKSRFCFQHHDGRIESGYTVGRGC</sequence>
<name>A0ABY6KQA3_9ARAC</name>
<evidence type="ECO:0000313" key="2">
    <source>
        <dbReference type="Proteomes" id="UP001235939"/>
    </source>
</evidence>
<keyword evidence="2" id="KW-1185">Reference proteome</keyword>
<evidence type="ECO:0008006" key="3">
    <source>
        <dbReference type="Google" id="ProtNLM"/>
    </source>
</evidence>
<accession>A0ABY6KQA3</accession>
<dbReference type="Proteomes" id="UP001235939">
    <property type="component" value="Chromosome 08"/>
</dbReference>
<dbReference type="EMBL" id="CP092870">
    <property type="protein sequence ID" value="UYV71052.1"/>
    <property type="molecule type" value="Genomic_DNA"/>
</dbReference>
<gene>
    <name evidence="1" type="ORF">LAZ67_8001548</name>
</gene>
<organism evidence="1 2">
    <name type="scientific">Cordylochernes scorpioides</name>
    <dbReference type="NCBI Taxonomy" id="51811"/>
    <lineage>
        <taxon>Eukaryota</taxon>
        <taxon>Metazoa</taxon>
        <taxon>Ecdysozoa</taxon>
        <taxon>Arthropoda</taxon>
        <taxon>Chelicerata</taxon>
        <taxon>Arachnida</taxon>
        <taxon>Pseudoscorpiones</taxon>
        <taxon>Cheliferoidea</taxon>
        <taxon>Chernetidae</taxon>
        <taxon>Cordylochernes</taxon>
    </lineage>
</organism>
<proteinExistence type="predicted"/>
<evidence type="ECO:0000313" key="1">
    <source>
        <dbReference type="EMBL" id="UYV71052.1"/>
    </source>
</evidence>